<evidence type="ECO:0000313" key="2">
    <source>
        <dbReference type="EMBL" id="EJK59667.1"/>
    </source>
</evidence>
<dbReference type="AlphaFoldDB" id="K0SMJ7"/>
<feature type="non-terminal residue" evidence="2">
    <location>
        <position position="335"/>
    </location>
</feature>
<proteinExistence type="predicted"/>
<sequence length="335" mass="36848">MGASLSLGDSFDDENGRRRVRYLESTRQTALETSSTGYRRLIYVSNGGVLLPVYLRVVERHLTPRPKSSVIAGSTTSKSAVNSGLEYTPPLPPWCTSGQYWPSPDGPVYRASTRWVSCFTAFGTLSIENQGLCILQGAASRFQERYGISTSKARHGGSGPLRSSRPRWKRAWPWKRGPGLGKRLTCRPHNTSSSRRERKVFALQPFLLTPANPATTTQQQQQQERINKGRQAASRKGTAFPRPRRTGGSGLDGSYDRRRHVRGGRGPGMAVEAGPCPGRGIGLVELTLLSDLEMSFFRRGSRALVVEKGWEGSGQDPACTFQDRGIKNLSFGFGN</sequence>
<organism evidence="2 3">
    <name type="scientific">Thalassiosira oceanica</name>
    <name type="common">Marine diatom</name>
    <dbReference type="NCBI Taxonomy" id="159749"/>
    <lineage>
        <taxon>Eukaryota</taxon>
        <taxon>Sar</taxon>
        <taxon>Stramenopiles</taxon>
        <taxon>Ochrophyta</taxon>
        <taxon>Bacillariophyta</taxon>
        <taxon>Coscinodiscophyceae</taxon>
        <taxon>Thalassiosirophycidae</taxon>
        <taxon>Thalassiosirales</taxon>
        <taxon>Thalassiosiraceae</taxon>
        <taxon>Thalassiosira</taxon>
    </lineage>
</organism>
<feature type="region of interest" description="Disordered" evidence="1">
    <location>
        <begin position="150"/>
        <end position="174"/>
    </location>
</feature>
<keyword evidence="3" id="KW-1185">Reference proteome</keyword>
<accession>K0SMJ7</accession>
<feature type="compositionally biased region" description="Basic residues" evidence="1">
    <location>
        <begin position="164"/>
        <end position="173"/>
    </location>
</feature>
<reference evidence="2 3" key="1">
    <citation type="journal article" date="2012" name="Genome Biol.">
        <title>Genome and low-iron response of an oceanic diatom adapted to chronic iron limitation.</title>
        <authorList>
            <person name="Lommer M."/>
            <person name="Specht M."/>
            <person name="Roy A.S."/>
            <person name="Kraemer L."/>
            <person name="Andreson R."/>
            <person name="Gutowska M.A."/>
            <person name="Wolf J."/>
            <person name="Bergner S.V."/>
            <person name="Schilhabel M.B."/>
            <person name="Klostermeier U.C."/>
            <person name="Beiko R.G."/>
            <person name="Rosenstiel P."/>
            <person name="Hippler M."/>
            <person name="Laroche J."/>
        </authorList>
    </citation>
    <scope>NUCLEOTIDE SEQUENCE [LARGE SCALE GENOMIC DNA]</scope>
    <source>
        <strain evidence="2 3">CCMP1005</strain>
    </source>
</reference>
<feature type="region of interest" description="Disordered" evidence="1">
    <location>
        <begin position="208"/>
        <end position="273"/>
    </location>
</feature>
<evidence type="ECO:0000256" key="1">
    <source>
        <dbReference type="SAM" id="MobiDB-lite"/>
    </source>
</evidence>
<name>K0SMJ7_THAOC</name>
<gene>
    <name evidence="2" type="ORF">THAOC_20075</name>
</gene>
<comment type="caution">
    <text evidence="2">The sequence shown here is derived from an EMBL/GenBank/DDBJ whole genome shotgun (WGS) entry which is preliminary data.</text>
</comment>
<dbReference type="EMBL" id="AGNL01022543">
    <property type="protein sequence ID" value="EJK59667.1"/>
    <property type="molecule type" value="Genomic_DNA"/>
</dbReference>
<protein>
    <submittedName>
        <fullName evidence="2">Uncharacterized protein</fullName>
    </submittedName>
</protein>
<evidence type="ECO:0000313" key="3">
    <source>
        <dbReference type="Proteomes" id="UP000266841"/>
    </source>
</evidence>
<dbReference type="Proteomes" id="UP000266841">
    <property type="component" value="Unassembled WGS sequence"/>
</dbReference>